<comment type="caution">
    <text evidence="1">The sequence shown here is derived from an EMBL/GenBank/DDBJ whole genome shotgun (WGS) entry which is preliminary data.</text>
</comment>
<gene>
    <name evidence="1" type="ORF">PVAND_003249</name>
</gene>
<organism evidence="1 2">
    <name type="scientific">Polypedilum vanderplanki</name>
    <name type="common">Sleeping chironomid midge</name>
    <dbReference type="NCBI Taxonomy" id="319348"/>
    <lineage>
        <taxon>Eukaryota</taxon>
        <taxon>Metazoa</taxon>
        <taxon>Ecdysozoa</taxon>
        <taxon>Arthropoda</taxon>
        <taxon>Hexapoda</taxon>
        <taxon>Insecta</taxon>
        <taxon>Pterygota</taxon>
        <taxon>Neoptera</taxon>
        <taxon>Endopterygota</taxon>
        <taxon>Diptera</taxon>
        <taxon>Nematocera</taxon>
        <taxon>Chironomoidea</taxon>
        <taxon>Chironomidae</taxon>
        <taxon>Chironominae</taxon>
        <taxon>Polypedilum</taxon>
        <taxon>Polypedilum</taxon>
    </lineage>
</organism>
<protein>
    <submittedName>
        <fullName evidence="1">Uncharacterized protein</fullName>
    </submittedName>
</protein>
<evidence type="ECO:0000313" key="2">
    <source>
        <dbReference type="Proteomes" id="UP001107558"/>
    </source>
</evidence>
<name>A0A9J6BV81_POLVA</name>
<reference evidence="1" key="1">
    <citation type="submission" date="2021-03" db="EMBL/GenBank/DDBJ databases">
        <title>Chromosome level genome of the anhydrobiotic midge Polypedilum vanderplanki.</title>
        <authorList>
            <person name="Yoshida Y."/>
            <person name="Kikawada T."/>
            <person name="Gusev O."/>
        </authorList>
    </citation>
    <scope>NUCLEOTIDE SEQUENCE</scope>
    <source>
        <strain evidence="1">NIAS01</strain>
        <tissue evidence="1">Whole body or cell culture</tissue>
    </source>
</reference>
<dbReference type="Proteomes" id="UP001107558">
    <property type="component" value="Chromosome 3"/>
</dbReference>
<dbReference type="EMBL" id="JADBJN010000003">
    <property type="protein sequence ID" value="KAG5673182.1"/>
    <property type="molecule type" value="Genomic_DNA"/>
</dbReference>
<evidence type="ECO:0000313" key="1">
    <source>
        <dbReference type="EMBL" id="KAG5673182.1"/>
    </source>
</evidence>
<accession>A0A9J6BV81</accession>
<keyword evidence="2" id="KW-1185">Reference proteome</keyword>
<sequence>MEIDIDALDIVYEEEISASSNQPTTSDLNILSSASEQYQTQHLIEPFSCHYYNEVSSVQSPPHIQSSQFNFKEFISYLNVLNEPALKILKEENHPAWINVQIIQQQIDFNEILPKYKHLRCKCSINIFFTTTNKVSTKRFIKTQTSGLWCNDFN</sequence>
<dbReference type="AlphaFoldDB" id="A0A9J6BV81"/>
<proteinExistence type="predicted"/>